<organism evidence="1 2">
    <name type="scientific">Xenopus laevis</name>
    <name type="common">African clawed frog</name>
    <dbReference type="NCBI Taxonomy" id="8355"/>
    <lineage>
        <taxon>Eukaryota</taxon>
        <taxon>Metazoa</taxon>
        <taxon>Chordata</taxon>
        <taxon>Craniata</taxon>
        <taxon>Vertebrata</taxon>
        <taxon>Euteleostomi</taxon>
        <taxon>Amphibia</taxon>
        <taxon>Batrachia</taxon>
        <taxon>Anura</taxon>
        <taxon>Pipoidea</taxon>
        <taxon>Pipidae</taxon>
        <taxon>Xenopodinae</taxon>
        <taxon>Xenopus</taxon>
        <taxon>Xenopus</taxon>
    </lineage>
</organism>
<dbReference type="EMBL" id="CM004470">
    <property type="protein sequence ID" value="OCT89576.1"/>
    <property type="molecule type" value="Genomic_DNA"/>
</dbReference>
<sequence>MFQKRRGQNRAWEKRAKQQQIISGPRFIGGHGKALQRLLCYTSSSSSFSMGLGQGTVVLKCPIPSPSSVPAV</sequence>
<evidence type="ECO:0000313" key="2">
    <source>
        <dbReference type="Proteomes" id="UP000694892"/>
    </source>
</evidence>
<accession>A0A974DEM3</accession>
<proteinExistence type="predicted"/>
<dbReference type="AlphaFoldDB" id="A0A974DEM3"/>
<gene>
    <name evidence="1" type="ORF">XELAEV_18018195mg</name>
</gene>
<name>A0A974DEM3_XENLA</name>
<evidence type="ECO:0000313" key="1">
    <source>
        <dbReference type="EMBL" id="OCT89576.1"/>
    </source>
</evidence>
<reference evidence="2" key="1">
    <citation type="journal article" date="2016" name="Nature">
        <title>Genome evolution in the allotetraploid frog Xenopus laevis.</title>
        <authorList>
            <person name="Session A.M."/>
            <person name="Uno Y."/>
            <person name="Kwon T."/>
            <person name="Chapman J.A."/>
            <person name="Toyoda A."/>
            <person name="Takahashi S."/>
            <person name="Fukui A."/>
            <person name="Hikosaka A."/>
            <person name="Suzuki A."/>
            <person name="Kondo M."/>
            <person name="van Heeringen S.J."/>
            <person name="Quigley I."/>
            <person name="Heinz S."/>
            <person name="Ogino H."/>
            <person name="Ochi H."/>
            <person name="Hellsten U."/>
            <person name="Lyons J.B."/>
            <person name="Simakov O."/>
            <person name="Putnam N."/>
            <person name="Stites J."/>
            <person name="Kuroki Y."/>
            <person name="Tanaka T."/>
            <person name="Michiue T."/>
            <person name="Watanabe M."/>
            <person name="Bogdanovic O."/>
            <person name="Lister R."/>
            <person name="Georgiou G."/>
            <person name="Paranjpe S.S."/>
            <person name="van Kruijsbergen I."/>
            <person name="Shu S."/>
            <person name="Carlson J."/>
            <person name="Kinoshita T."/>
            <person name="Ohta Y."/>
            <person name="Mawaribuchi S."/>
            <person name="Jenkins J."/>
            <person name="Grimwood J."/>
            <person name="Schmutz J."/>
            <person name="Mitros T."/>
            <person name="Mozaffari S.V."/>
            <person name="Suzuki Y."/>
            <person name="Haramoto Y."/>
            <person name="Yamamoto T.S."/>
            <person name="Takagi C."/>
            <person name="Heald R."/>
            <person name="Miller K."/>
            <person name="Haudenschild C."/>
            <person name="Kitzman J."/>
            <person name="Nakayama T."/>
            <person name="Izutsu Y."/>
            <person name="Robert J."/>
            <person name="Fortriede J."/>
            <person name="Burns K."/>
            <person name="Lotay V."/>
            <person name="Karimi K."/>
            <person name="Yasuoka Y."/>
            <person name="Dichmann D.S."/>
            <person name="Flajnik M.F."/>
            <person name="Houston D.W."/>
            <person name="Shendure J."/>
            <person name="DuPasquier L."/>
            <person name="Vize P.D."/>
            <person name="Zorn A.M."/>
            <person name="Ito M."/>
            <person name="Marcotte E.M."/>
            <person name="Wallingford J.B."/>
            <person name="Ito Y."/>
            <person name="Asashima M."/>
            <person name="Ueno N."/>
            <person name="Matsuda Y."/>
            <person name="Veenstra G.J."/>
            <person name="Fujiyama A."/>
            <person name="Harland R.M."/>
            <person name="Taira M."/>
            <person name="Rokhsar D.S."/>
        </authorList>
    </citation>
    <scope>NUCLEOTIDE SEQUENCE [LARGE SCALE GENOMIC DNA]</scope>
    <source>
        <strain evidence="2">J</strain>
    </source>
</reference>
<protein>
    <submittedName>
        <fullName evidence="1">Uncharacterized protein</fullName>
    </submittedName>
</protein>
<dbReference type="Proteomes" id="UP000694892">
    <property type="component" value="Chromosome 3L"/>
</dbReference>